<dbReference type="Proteomes" id="UP000290815">
    <property type="component" value="Chromosome"/>
</dbReference>
<proteinExistence type="predicted"/>
<keyword evidence="1" id="KW-0472">Membrane</keyword>
<evidence type="ECO:0000256" key="1">
    <source>
        <dbReference type="SAM" id="Phobius"/>
    </source>
</evidence>
<feature type="transmembrane region" description="Helical" evidence="1">
    <location>
        <begin position="25"/>
        <end position="48"/>
    </location>
</feature>
<protein>
    <submittedName>
        <fullName evidence="2">Uncharacterized protein</fullName>
    </submittedName>
</protein>
<organism evidence="2 3">
    <name type="scientific">Mycoplasmopsis glycophila</name>
    <dbReference type="NCBI Taxonomy" id="171285"/>
    <lineage>
        <taxon>Bacteria</taxon>
        <taxon>Bacillati</taxon>
        <taxon>Mycoplasmatota</taxon>
        <taxon>Mycoplasmoidales</taxon>
        <taxon>Metamycoplasmataceae</taxon>
        <taxon>Mycoplasmopsis</taxon>
    </lineage>
</organism>
<reference evidence="2 3" key="1">
    <citation type="submission" date="2019-01" db="EMBL/GenBank/DDBJ databases">
        <authorList>
            <consortium name="Pathogen Informatics"/>
        </authorList>
    </citation>
    <scope>NUCLEOTIDE SEQUENCE [LARGE SCALE GENOMIC DNA]</scope>
    <source>
        <strain evidence="2 3">NCTC10194</strain>
    </source>
</reference>
<dbReference type="AlphaFoldDB" id="A0A449AW30"/>
<gene>
    <name evidence="2" type="ORF">NCTC10194_00587</name>
</gene>
<dbReference type="EMBL" id="LR215024">
    <property type="protein sequence ID" value="VEU70835.1"/>
    <property type="molecule type" value="Genomic_DNA"/>
</dbReference>
<dbReference type="RefSeq" id="WP_084262934.1">
    <property type="nucleotide sequence ID" value="NZ_LR215024.1"/>
</dbReference>
<accession>A0A449AW30</accession>
<keyword evidence="3" id="KW-1185">Reference proteome</keyword>
<name>A0A449AW30_9BACT</name>
<sequence>MIFKNTMLMLNETAQKSGSPKGANALLISAIVVFVLGMLAYAGILFWTKRIRKKYDQKAHQEAIIKIESLRNDVGILPQELKKIFNSKENDYDIEGTINTIYQNSFTNALVVSNDLYPFACISQKTKNPIFYELESFKFDEYNKARMNPENNLANEIKPYENQELDFVAIFSSNQNINDLYDKYFSKLKDNGMLLVKISNFPKREINLLLNHLALEKKKHEVSYFGTKILFVVK</sequence>
<dbReference type="NCBIfam" id="NF045844">
    <property type="entry name" value="BC85_0335_fam"/>
    <property type="match status" value="1"/>
</dbReference>
<evidence type="ECO:0000313" key="2">
    <source>
        <dbReference type="EMBL" id="VEU70835.1"/>
    </source>
</evidence>
<keyword evidence="1" id="KW-1133">Transmembrane helix</keyword>
<dbReference type="KEGG" id="mgly:NCTC10194_00587"/>
<keyword evidence="1" id="KW-0812">Transmembrane</keyword>
<evidence type="ECO:0000313" key="3">
    <source>
        <dbReference type="Proteomes" id="UP000290815"/>
    </source>
</evidence>